<evidence type="ECO:0000256" key="1">
    <source>
        <dbReference type="ARBA" id="ARBA00004496"/>
    </source>
</evidence>
<dbReference type="SUPFAM" id="SSF55874">
    <property type="entry name" value="ATPase domain of HSP90 chaperone/DNA topoisomerase II/histidine kinase"/>
    <property type="match status" value="1"/>
</dbReference>
<dbReference type="GO" id="GO:0005737">
    <property type="term" value="C:cytoplasm"/>
    <property type="evidence" value="ECO:0007669"/>
    <property type="project" value="UniProtKB-SubCell"/>
</dbReference>
<keyword evidence="5 8" id="KW-0067">ATP-binding</keyword>
<dbReference type="FunFam" id="3.30.230.80:FF:000004">
    <property type="entry name" value="Heat shock protein 75 kDa"/>
    <property type="match status" value="1"/>
</dbReference>
<reference evidence="10" key="1">
    <citation type="submission" date="2021-01" db="EMBL/GenBank/DDBJ databases">
        <title>Modified the classification status of verrucomicrobia.</title>
        <authorList>
            <person name="Feng X."/>
        </authorList>
    </citation>
    <scope>NUCLEOTIDE SEQUENCE</scope>
    <source>
        <strain evidence="10">5K15</strain>
    </source>
</reference>
<dbReference type="Pfam" id="PF00183">
    <property type="entry name" value="HSP90"/>
    <property type="match status" value="1"/>
</dbReference>
<dbReference type="Gene3D" id="3.30.230.80">
    <property type="match status" value="1"/>
</dbReference>
<dbReference type="Gene3D" id="3.40.50.11260">
    <property type="match status" value="1"/>
</dbReference>
<dbReference type="GO" id="GO:0051082">
    <property type="term" value="F:unfolded protein binding"/>
    <property type="evidence" value="ECO:0007669"/>
    <property type="project" value="UniProtKB-UniRule"/>
</dbReference>
<dbReference type="Gene3D" id="3.30.565.10">
    <property type="entry name" value="Histidine kinase-like ATPase, C-terminal domain"/>
    <property type="match status" value="1"/>
</dbReference>
<gene>
    <name evidence="8 10" type="primary">htpG</name>
    <name evidence="10" type="ORF">JIN83_12405</name>
</gene>
<evidence type="ECO:0000256" key="2">
    <source>
        <dbReference type="ARBA" id="ARBA00008239"/>
    </source>
</evidence>
<comment type="subunit">
    <text evidence="8">Homodimer.</text>
</comment>
<feature type="binding site" evidence="9">
    <location>
        <position position="41"/>
    </location>
    <ligand>
        <name>ATP</name>
        <dbReference type="ChEBI" id="CHEBI:30616"/>
    </ligand>
</feature>
<comment type="function">
    <text evidence="8">Molecular chaperone. Has ATPase activity.</text>
</comment>
<dbReference type="InterPro" id="IPR020568">
    <property type="entry name" value="Ribosomal_Su5_D2-typ_SF"/>
</dbReference>
<accession>A0AAE2SCN4</accession>
<sequence>MSTATEEHTHSFQAEVRQLLDIVIHSLYTDKEIFVRELVSNASDALEKMRLKSLTEKDVFKADRELAIEITTDEEAKTLTISDSGIGMNKDELVENLGTIAHSGTKAFLEKMKEQGDNNADVIGQFGVGFYSAFMAAYKVEVHTHSWENGTDGHTWSSDGATGYSIDENSDAKRGCSIVVYLKDDMEEFSQEARIKGILEKYSNFVSFPIKLNGEHINTVEALWLKSKSEITEEQYNEFYKFTAHAFDDPRYTMHFSADAPLTINALLFTPTENTEQFGMGQMEAGVSLYCRKVLIDAKPEKLLPEWLRFLRGVIDSEDLPLNISRESMQDSALVQKLNGLITKRYLKFLEKEAKNNSEDYLDFYKKFSRFLKEGIATSYEHQAQLAGLLRFESSLEEAGKLTSFAEYIDRAKDEQENIYYLTGMSRDAIESGPYLEAFKARGLEVCFFTEPVDQYVMEALPEFKGKKLVSADRGEIDLEDVATEGEELDEKSAEKLIEFLEKELGERVEKVEASGRLIDSPVAALTPKDAPNAQMRAMMQSMGQDMPATKATLEINPRHEVIHGLAKLVDSDEDTAKLVAQQLTDNALLAAGLLENPHQMAKRMNQLIEKLVK</sequence>
<feature type="binding site" evidence="9">
    <location>
        <position position="96"/>
    </location>
    <ligand>
        <name>ATP</name>
        <dbReference type="ChEBI" id="CHEBI:30616"/>
    </ligand>
</feature>
<organism evidence="10 11">
    <name type="scientific">Oceaniferula flava</name>
    <dbReference type="NCBI Taxonomy" id="2800421"/>
    <lineage>
        <taxon>Bacteria</taxon>
        <taxon>Pseudomonadati</taxon>
        <taxon>Verrucomicrobiota</taxon>
        <taxon>Verrucomicrobiia</taxon>
        <taxon>Verrucomicrobiales</taxon>
        <taxon>Verrucomicrobiaceae</taxon>
        <taxon>Oceaniferula</taxon>
    </lineage>
</organism>
<evidence type="ECO:0000256" key="8">
    <source>
        <dbReference type="HAMAP-Rule" id="MF_00505"/>
    </source>
</evidence>
<dbReference type="RefSeq" id="WP_309490378.1">
    <property type="nucleotide sequence ID" value="NZ_JAENIG010000008.1"/>
</dbReference>
<evidence type="ECO:0000256" key="3">
    <source>
        <dbReference type="ARBA" id="ARBA00022490"/>
    </source>
</evidence>
<comment type="similarity">
    <text evidence="2 8">Belongs to the heat shock protein 90 family.</text>
</comment>
<dbReference type="AlphaFoldDB" id="A0AAE2SCN4"/>
<dbReference type="PANTHER" id="PTHR11528">
    <property type="entry name" value="HEAT SHOCK PROTEIN 90 FAMILY MEMBER"/>
    <property type="match status" value="1"/>
</dbReference>
<evidence type="ECO:0000256" key="4">
    <source>
        <dbReference type="ARBA" id="ARBA00022741"/>
    </source>
</evidence>
<feature type="binding site" evidence="9">
    <location>
        <begin position="125"/>
        <end position="130"/>
    </location>
    <ligand>
        <name>ATP</name>
        <dbReference type="ChEBI" id="CHEBI:30616"/>
    </ligand>
</feature>
<dbReference type="PRINTS" id="PR00775">
    <property type="entry name" value="HEATSHOCK90"/>
</dbReference>
<keyword evidence="6 8" id="KW-0346">Stress response</keyword>
<evidence type="ECO:0000256" key="9">
    <source>
        <dbReference type="PIRSR" id="PIRSR002583-1"/>
    </source>
</evidence>
<dbReference type="InterPro" id="IPR037196">
    <property type="entry name" value="HSP90_C"/>
</dbReference>
<feature type="binding site" evidence="9">
    <location>
        <position position="83"/>
    </location>
    <ligand>
        <name>ATP</name>
        <dbReference type="ChEBI" id="CHEBI:30616"/>
    </ligand>
</feature>
<protein>
    <recommendedName>
        <fullName evidence="8">Chaperone protein HtpG</fullName>
    </recommendedName>
    <alternativeName>
        <fullName evidence="8">Heat shock protein HtpG</fullName>
    </alternativeName>
    <alternativeName>
        <fullName evidence="8">High temperature protein G</fullName>
    </alternativeName>
</protein>
<evidence type="ECO:0000256" key="6">
    <source>
        <dbReference type="ARBA" id="ARBA00023016"/>
    </source>
</evidence>
<dbReference type="InterPro" id="IPR036890">
    <property type="entry name" value="HATPase_C_sf"/>
</dbReference>
<dbReference type="PIRSF" id="PIRSF002583">
    <property type="entry name" value="Hsp90"/>
    <property type="match status" value="1"/>
</dbReference>
<keyword evidence="11" id="KW-1185">Reference proteome</keyword>
<dbReference type="Proteomes" id="UP000634206">
    <property type="component" value="Unassembled WGS sequence"/>
</dbReference>
<evidence type="ECO:0000256" key="5">
    <source>
        <dbReference type="ARBA" id="ARBA00022840"/>
    </source>
</evidence>
<feature type="region of interest" description="C" evidence="8">
    <location>
        <begin position="539"/>
        <end position="614"/>
    </location>
</feature>
<dbReference type="InterPro" id="IPR020575">
    <property type="entry name" value="Hsp90_N"/>
</dbReference>
<feature type="region of interest" description="A; substrate-binding" evidence="8">
    <location>
        <begin position="1"/>
        <end position="326"/>
    </location>
</feature>
<dbReference type="FunFam" id="3.30.565.10:FF:000009">
    <property type="entry name" value="Molecular chaperone HtpG"/>
    <property type="match status" value="1"/>
</dbReference>
<feature type="binding site" evidence="9">
    <location>
        <begin position="103"/>
        <end position="104"/>
    </location>
    <ligand>
        <name>ATP</name>
        <dbReference type="ChEBI" id="CHEBI:30616"/>
    </ligand>
</feature>
<dbReference type="EMBL" id="JAENIG010000008">
    <property type="protein sequence ID" value="MBK1855766.1"/>
    <property type="molecule type" value="Genomic_DNA"/>
</dbReference>
<dbReference type="SUPFAM" id="SSF110942">
    <property type="entry name" value="HSP90 C-terminal domain"/>
    <property type="match status" value="1"/>
</dbReference>
<proteinExistence type="inferred from homology"/>
<dbReference type="InterPro" id="IPR001404">
    <property type="entry name" value="Hsp90_fam"/>
</dbReference>
<comment type="caution">
    <text evidence="8">Lacks conserved residue(s) required for the propagation of feature annotation.</text>
</comment>
<feature type="binding site" evidence="9">
    <location>
        <position position="88"/>
    </location>
    <ligand>
        <name>ATP</name>
        <dbReference type="ChEBI" id="CHEBI:30616"/>
    </ligand>
</feature>
<dbReference type="SUPFAM" id="SSF54211">
    <property type="entry name" value="Ribosomal protein S5 domain 2-like"/>
    <property type="match status" value="1"/>
</dbReference>
<dbReference type="NCBIfam" id="NF003555">
    <property type="entry name" value="PRK05218.1"/>
    <property type="match status" value="1"/>
</dbReference>
<name>A0AAE2SCN4_9BACT</name>
<evidence type="ECO:0000256" key="7">
    <source>
        <dbReference type="ARBA" id="ARBA00023186"/>
    </source>
</evidence>
<dbReference type="CDD" id="cd16927">
    <property type="entry name" value="HATPase_Hsp90-like"/>
    <property type="match status" value="1"/>
</dbReference>
<keyword evidence="7 8" id="KW-0143">Chaperone</keyword>
<comment type="subcellular location">
    <subcellularLocation>
        <location evidence="1 8">Cytoplasm</location>
    </subcellularLocation>
</comment>
<dbReference type="Pfam" id="PF13589">
    <property type="entry name" value="HATPase_c_3"/>
    <property type="match status" value="1"/>
</dbReference>
<dbReference type="GO" id="GO:0140662">
    <property type="term" value="F:ATP-dependent protein folding chaperone"/>
    <property type="evidence" value="ECO:0007669"/>
    <property type="project" value="InterPro"/>
</dbReference>
<dbReference type="Gene3D" id="1.20.120.790">
    <property type="entry name" value="Heat shock protein 90, C-terminal domain"/>
    <property type="match status" value="1"/>
</dbReference>
<keyword evidence="3 8" id="KW-0963">Cytoplasm</keyword>
<evidence type="ECO:0000313" key="10">
    <source>
        <dbReference type="EMBL" id="MBK1855766.1"/>
    </source>
</evidence>
<dbReference type="HAMAP" id="MF_00505">
    <property type="entry name" value="HSP90"/>
    <property type="match status" value="1"/>
</dbReference>
<evidence type="ECO:0000313" key="11">
    <source>
        <dbReference type="Proteomes" id="UP000634206"/>
    </source>
</evidence>
<feature type="binding site" evidence="9">
    <location>
        <position position="37"/>
    </location>
    <ligand>
        <name>ATP</name>
        <dbReference type="ChEBI" id="CHEBI:30616"/>
    </ligand>
</feature>
<dbReference type="GO" id="GO:0016887">
    <property type="term" value="F:ATP hydrolysis activity"/>
    <property type="evidence" value="ECO:0007669"/>
    <property type="project" value="InterPro"/>
</dbReference>
<dbReference type="GO" id="GO:0005524">
    <property type="term" value="F:ATP binding"/>
    <property type="evidence" value="ECO:0007669"/>
    <property type="project" value="UniProtKB-UniRule"/>
</dbReference>
<keyword evidence="4 8" id="KW-0547">Nucleotide-binding</keyword>
<comment type="caution">
    <text evidence="10">The sequence shown here is derived from an EMBL/GenBank/DDBJ whole genome shotgun (WGS) entry which is preliminary data.</text>
</comment>
<feature type="binding site" evidence="9">
    <location>
        <position position="326"/>
    </location>
    <ligand>
        <name>ATP</name>
        <dbReference type="ChEBI" id="CHEBI:30616"/>
    </ligand>
</feature>